<protein>
    <submittedName>
        <fullName evidence="1">Uncharacterized protein</fullName>
    </submittedName>
</protein>
<name>A0A8S5N5Z6_9CAUD</name>
<dbReference type="EMBL" id="BK015068">
    <property type="protein sequence ID" value="DAD89743.1"/>
    <property type="molecule type" value="Genomic_DNA"/>
</dbReference>
<organism evidence="1">
    <name type="scientific">Siphoviridae sp. ctWDo30</name>
    <dbReference type="NCBI Taxonomy" id="2826360"/>
    <lineage>
        <taxon>Viruses</taxon>
        <taxon>Duplodnaviria</taxon>
        <taxon>Heunggongvirae</taxon>
        <taxon>Uroviricota</taxon>
        <taxon>Caudoviricetes</taxon>
    </lineage>
</organism>
<proteinExistence type="predicted"/>
<evidence type="ECO:0000313" key="1">
    <source>
        <dbReference type="EMBL" id="DAD89743.1"/>
    </source>
</evidence>
<accession>A0A8S5N5Z6</accession>
<reference evidence="1" key="1">
    <citation type="journal article" date="2021" name="Proc. Natl. Acad. Sci. U.S.A.">
        <title>A Catalog of Tens of Thousands of Viruses from Human Metagenomes Reveals Hidden Associations with Chronic Diseases.</title>
        <authorList>
            <person name="Tisza M.J."/>
            <person name="Buck C.B."/>
        </authorList>
    </citation>
    <scope>NUCLEOTIDE SEQUENCE</scope>
    <source>
        <strain evidence="1">CtWDo30</strain>
    </source>
</reference>
<sequence>MEKECRTCNHYDRKENECNNPDSPRYLDDMPPSGSCREHWERQDYLINSWQCQKQEKGF</sequence>